<evidence type="ECO:0000313" key="2">
    <source>
        <dbReference type="Proteomes" id="UP001603978"/>
    </source>
</evidence>
<accession>A0ABW7AEN9</accession>
<sequence>MERIADVAAGSGRDLVALAVAGGGRDHTFGLERQGDGVTLGQQPVGGRAPPGCGPVQQHNDLLKRMARLAKKFGFEFSKTPDVNGANHDKWYVGGEVVIVPRHNEINELTARSILRSWEEMLDEAMRPQEEEGE</sequence>
<comment type="caution">
    <text evidence="1">The sequence shown here is derived from an EMBL/GenBank/DDBJ whole genome shotgun (WGS) entry which is preliminary data.</text>
</comment>
<protein>
    <submittedName>
        <fullName evidence="1">Uncharacterized protein</fullName>
    </submittedName>
</protein>
<organism evidence="1 2">
    <name type="scientific">Nonomuraea marmarensis</name>
    <dbReference type="NCBI Taxonomy" id="3351344"/>
    <lineage>
        <taxon>Bacteria</taxon>
        <taxon>Bacillati</taxon>
        <taxon>Actinomycetota</taxon>
        <taxon>Actinomycetes</taxon>
        <taxon>Streptosporangiales</taxon>
        <taxon>Streptosporangiaceae</taxon>
        <taxon>Nonomuraea</taxon>
    </lineage>
</organism>
<name>A0ABW7AEN9_9ACTN</name>
<dbReference type="Proteomes" id="UP001603978">
    <property type="component" value="Unassembled WGS sequence"/>
</dbReference>
<dbReference type="RefSeq" id="WP_393168090.1">
    <property type="nucleotide sequence ID" value="NZ_JBICRM010000012.1"/>
</dbReference>
<dbReference type="Gene3D" id="3.30.920.30">
    <property type="entry name" value="Hypothetical protein"/>
    <property type="match status" value="1"/>
</dbReference>
<dbReference type="EMBL" id="JBICRM010000012">
    <property type="protein sequence ID" value="MFG1705799.1"/>
    <property type="molecule type" value="Genomic_DNA"/>
</dbReference>
<gene>
    <name evidence="1" type="ORF">ACFLIM_21630</name>
</gene>
<dbReference type="InterPro" id="IPR038570">
    <property type="entry name" value="HicA_sf"/>
</dbReference>
<evidence type="ECO:0000313" key="1">
    <source>
        <dbReference type="EMBL" id="MFG1705799.1"/>
    </source>
</evidence>
<reference evidence="1 2" key="1">
    <citation type="submission" date="2024-10" db="EMBL/GenBank/DDBJ databases">
        <authorList>
            <person name="Topkara A.R."/>
            <person name="Saygin H."/>
        </authorList>
    </citation>
    <scope>NUCLEOTIDE SEQUENCE [LARGE SCALE GENOMIC DNA]</scope>
    <source>
        <strain evidence="1 2">M3C6</strain>
    </source>
</reference>
<keyword evidence="2" id="KW-1185">Reference proteome</keyword>
<proteinExistence type="predicted"/>